<dbReference type="GO" id="GO:0044550">
    <property type="term" value="P:secondary metabolite biosynthetic process"/>
    <property type="evidence" value="ECO:0007669"/>
    <property type="project" value="TreeGrafter"/>
</dbReference>
<evidence type="ECO:0000259" key="4">
    <source>
        <dbReference type="Pfam" id="PF08545"/>
    </source>
</evidence>
<feature type="domain" description="Beta-ketoacyl-[acyl-carrier-protein] synthase III N-terminal" evidence="4">
    <location>
        <begin position="108"/>
        <end position="188"/>
    </location>
</feature>
<dbReference type="Gene3D" id="3.40.47.10">
    <property type="match status" value="1"/>
</dbReference>
<keyword evidence="2" id="KW-0012">Acyltransferase</keyword>
<dbReference type="PANTHER" id="PTHR34069">
    <property type="entry name" value="3-OXOACYL-[ACYL-CARRIER-PROTEIN] SYNTHASE 3"/>
    <property type="match status" value="1"/>
</dbReference>
<protein>
    <submittedName>
        <fullName evidence="5">Ketoacyl-ACP synthase III</fullName>
    </submittedName>
</protein>
<proteinExistence type="predicted"/>
<dbReference type="PANTHER" id="PTHR34069:SF2">
    <property type="entry name" value="BETA-KETOACYL-[ACYL-CARRIER-PROTEIN] SYNTHASE III"/>
    <property type="match status" value="1"/>
</dbReference>
<accession>A0A7T0C071</accession>
<reference evidence="6" key="1">
    <citation type="submission" date="2020-02" db="EMBL/GenBank/DDBJ databases">
        <title>Genomic and physiological characterization of two novel Nitrospinaceae genera.</title>
        <authorList>
            <person name="Mueller A.J."/>
            <person name="Jung M.-Y."/>
            <person name="Strachan C.R."/>
            <person name="Herbold C.W."/>
            <person name="Kirkegaard R.H."/>
            <person name="Daims H."/>
        </authorList>
    </citation>
    <scope>NUCLEOTIDE SEQUENCE [LARGE SCALE GENOMIC DNA]</scope>
</reference>
<gene>
    <name evidence="5" type="ORF">G3M78_01160</name>
</gene>
<evidence type="ECO:0000313" key="6">
    <source>
        <dbReference type="Proteomes" id="UP000594464"/>
    </source>
</evidence>
<dbReference type="InterPro" id="IPR013747">
    <property type="entry name" value="ACP_syn_III_C"/>
</dbReference>
<dbReference type="EMBL" id="CP048620">
    <property type="protein sequence ID" value="QPJ64086.1"/>
    <property type="molecule type" value="Genomic_DNA"/>
</dbReference>
<organism evidence="5 6">
    <name type="scientific">Candidatus Nitrohelix vancouverensis</name>
    <dbReference type="NCBI Taxonomy" id="2705534"/>
    <lineage>
        <taxon>Bacteria</taxon>
        <taxon>Pseudomonadati</taxon>
        <taxon>Nitrospinota/Tectimicrobiota group</taxon>
        <taxon>Nitrospinota</taxon>
        <taxon>Nitrospinia</taxon>
        <taxon>Nitrospinales</taxon>
        <taxon>Nitrospinaceae</taxon>
        <taxon>Candidatus Nitrohelix</taxon>
    </lineage>
</organism>
<keyword evidence="1" id="KW-0808">Transferase</keyword>
<dbReference type="KEGG" id="nva:G3M78_01160"/>
<dbReference type="Pfam" id="PF08545">
    <property type="entry name" value="ACP_syn_III"/>
    <property type="match status" value="1"/>
</dbReference>
<feature type="domain" description="Beta-ketoacyl-[acyl-carrier-protein] synthase III C-terminal" evidence="3">
    <location>
        <begin position="239"/>
        <end position="328"/>
    </location>
</feature>
<dbReference type="SUPFAM" id="SSF53901">
    <property type="entry name" value="Thiolase-like"/>
    <property type="match status" value="1"/>
</dbReference>
<dbReference type="GO" id="GO:0004315">
    <property type="term" value="F:3-oxoacyl-[acyl-carrier-protein] synthase activity"/>
    <property type="evidence" value="ECO:0007669"/>
    <property type="project" value="InterPro"/>
</dbReference>
<dbReference type="Pfam" id="PF08541">
    <property type="entry name" value="ACP_syn_III_C"/>
    <property type="match status" value="1"/>
</dbReference>
<dbReference type="InterPro" id="IPR016039">
    <property type="entry name" value="Thiolase-like"/>
</dbReference>
<sequence length="331" mass="36286">MRAAITAISYHLPEDILTGEDLAAEFPDWNLAKIEKKTGIKARHIARKGELSSDLAFEAAEKLFASGDCDRNDIDFLIFCTQSPDYVLPATACVLQDRLKLPITAGALDINQGCTGFIYGLSLAKGLIESQQAQRVLLLTAETYSKYMRKEDRSVRSIFGDGAAATIIEGKENLSEDSIGPFVFGTDGKGAKNLKVCGSGLRSQECAVDDDGAKGLFMNGPEVFNFTLRAVPQCIDDLLNRASISQDDVDLFIFHQANRHMLQHLRDKINIPEEKFVISLEQSGNTVSSTIPIALKESQDQNRIKTGSRIVLVGFGVGYSWGSTLIRWNST</sequence>
<evidence type="ECO:0000313" key="5">
    <source>
        <dbReference type="EMBL" id="QPJ64086.1"/>
    </source>
</evidence>
<dbReference type="GO" id="GO:0006633">
    <property type="term" value="P:fatty acid biosynthetic process"/>
    <property type="evidence" value="ECO:0007669"/>
    <property type="project" value="InterPro"/>
</dbReference>
<evidence type="ECO:0000256" key="1">
    <source>
        <dbReference type="ARBA" id="ARBA00022679"/>
    </source>
</evidence>
<evidence type="ECO:0000259" key="3">
    <source>
        <dbReference type="Pfam" id="PF08541"/>
    </source>
</evidence>
<dbReference type="Proteomes" id="UP000594464">
    <property type="component" value="Chromosome"/>
</dbReference>
<dbReference type="InterPro" id="IPR013751">
    <property type="entry name" value="ACP_syn_III_N"/>
</dbReference>
<evidence type="ECO:0000256" key="2">
    <source>
        <dbReference type="ARBA" id="ARBA00023315"/>
    </source>
</evidence>
<name>A0A7T0C071_9BACT</name>
<dbReference type="NCBIfam" id="NF006829">
    <property type="entry name" value="PRK09352.1"/>
    <property type="match status" value="1"/>
</dbReference>
<dbReference type="CDD" id="cd00830">
    <property type="entry name" value="KAS_III"/>
    <property type="match status" value="1"/>
</dbReference>
<dbReference type="AlphaFoldDB" id="A0A7T0C071"/>